<sequence>MSLSIMTGGSSGIGKDLARILYSRNAKIYVVSRTASRAMNAISEIKSRVPESKGDLVYIKVDFEDLASVKECARNFLNMEERLDGLWNNAGVMLPEPGSKTKQGYDLQLGTNTIGPFLFTKLLAPILVSTVQKQKPGDDVRVLWVSSSAAEMISPKGGIDLDNIDYSKRDASNAERYGTSKAGLVLLNQEFARRYREDGIISVSMNPGNLKTDLRRHLPWLLATIFGWMSYDPVYGAYTELFAGFSPDITLDNTGCWVIPWGRISQIRKDIDDSAIPESEGGSGLATKFWNWCEAEVKIYLDD</sequence>
<evidence type="ECO:0000256" key="3">
    <source>
        <dbReference type="ARBA" id="ARBA00023002"/>
    </source>
</evidence>
<gene>
    <name evidence="4" type="ORF">B7463_g4236</name>
</gene>
<keyword evidence="5" id="KW-1185">Reference proteome</keyword>
<comment type="similarity">
    <text evidence="1">Belongs to the short-chain dehydrogenases/reductases (SDR) family.</text>
</comment>
<evidence type="ECO:0000256" key="1">
    <source>
        <dbReference type="ARBA" id="ARBA00006484"/>
    </source>
</evidence>
<dbReference type="PROSITE" id="PS00061">
    <property type="entry name" value="ADH_SHORT"/>
    <property type="match status" value="1"/>
</dbReference>
<dbReference type="Pfam" id="PF00106">
    <property type="entry name" value="adh_short"/>
    <property type="match status" value="1"/>
</dbReference>
<dbReference type="InterPro" id="IPR020904">
    <property type="entry name" value="Sc_DH/Rdtase_CS"/>
</dbReference>
<dbReference type="STRING" id="5539.A0A3E2HFC6"/>
<accession>A0A3E2HFC6</accession>
<dbReference type="InterPro" id="IPR002347">
    <property type="entry name" value="SDR_fam"/>
</dbReference>
<organism evidence="4 5">
    <name type="scientific">Scytalidium lignicola</name>
    <name type="common">Hyphomycete</name>
    <dbReference type="NCBI Taxonomy" id="5539"/>
    <lineage>
        <taxon>Eukaryota</taxon>
        <taxon>Fungi</taxon>
        <taxon>Dikarya</taxon>
        <taxon>Ascomycota</taxon>
        <taxon>Pezizomycotina</taxon>
        <taxon>Leotiomycetes</taxon>
        <taxon>Leotiomycetes incertae sedis</taxon>
        <taxon>Scytalidium</taxon>
    </lineage>
</organism>
<dbReference type="EMBL" id="NCSJ02000062">
    <property type="protein sequence ID" value="RFU32077.1"/>
    <property type="molecule type" value="Genomic_DNA"/>
</dbReference>
<dbReference type="AlphaFoldDB" id="A0A3E2HFC6"/>
<evidence type="ECO:0000313" key="4">
    <source>
        <dbReference type="EMBL" id="RFU32077.1"/>
    </source>
</evidence>
<dbReference type="PRINTS" id="PR00081">
    <property type="entry name" value="GDHRDH"/>
</dbReference>
<dbReference type="GO" id="GO:0016491">
    <property type="term" value="F:oxidoreductase activity"/>
    <property type="evidence" value="ECO:0007669"/>
    <property type="project" value="UniProtKB-KW"/>
</dbReference>
<evidence type="ECO:0008006" key="6">
    <source>
        <dbReference type="Google" id="ProtNLM"/>
    </source>
</evidence>
<dbReference type="PANTHER" id="PTHR24320:SF236">
    <property type="entry name" value="SHORT-CHAIN DEHYDROGENASE-RELATED"/>
    <property type="match status" value="1"/>
</dbReference>
<dbReference type="PANTHER" id="PTHR24320">
    <property type="entry name" value="RETINOL DEHYDROGENASE"/>
    <property type="match status" value="1"/>
</dbReference>
<keyword evidence="2" id="KW-0521">NADP</keyword>
<dbReference type="SUPFAM" id="SSF51735">
    <property type="entry name" value="NAD(P)-binding Rossmann-fold domains"/>
    <property type="match status" value="1"/>
</dbReference>
<dbReference type="Proteomes" id="UP000258309">
    <property type="component" value="Unassembled WGS sequence"/>
</dbReference>
<dbReference type="OMA" id="SSAWTNM"/>
<dbReference type="OrthoDB" id="191139at2759"/>
<evidence type="ECO:0000313" key="5">
    <source>
        <dbReference type="Proteomes" id="UP000258309"/>
    </source>
</evidence>
<dbReference type="InterPro" id="IPR036291">
    <property type="entry name" value="NAD(P)-bd_dom_sf"/>
</dbReference>
<proteinExistence type="inferred from homology"/>
<comment type="caution">
    <text evidence="4">The sequence shown here is derived from an EMBL/GenBank/DDBJ whole genome shotgun (WGS) entry which is preliminary data.</text>
</comment>
<dbReference type="Gene3D" id="3.40.50.720">
    <property type="entry name" value="NAD(P)-binding Rossmann-like Domain"/>
    <property type="match status" value="1"/>
</dbReference>
<evidence type="ECO:0000256" key="2">
    <source>
        <dbReference type="ARBA" id="ARBA00022857"/>
    </source>
</evidence>
<feature type="non-terminal residue" evidence="4">
    <location>
        <position position="1"/>
    </location>
</feature>
<protein>
    <recommendedName>
        <fullName evidence="6">NAD(P)-binding protein</fullName>
    </recommendedName>
</protein>
<keyword evidence="3" id="KW-0560">Oxidoreductase</keyword>
<name>A0A3E2HFC6_SCYLI</name>
<reference evidence="4 5" key="1">
    <citation type="submission" date="2018-05" db="EMBL/GenBank/DDBJ databases">
        <title>Draft genome sequence of Scytalidium lignicola DSM 105466, a ubiquitous saprotrophic fungus.</title>
        <authorList>
            <person name="Buettner E."/>
            <person name="Gebauer A.M."/>
            <person name="Hofrichter M."/>
            <person name="Liers C."/>
            <person name="Kellner H."/>
        </authorList>
    </citation>
    <scope>NUCLEOTIDE SEQUENCE [LARGE SCALE GENOMIC DNA]</scope>
    <source>
        <strain evidence="4 5">DSM 105466</strain>
    </source>
</reference>
<feature type="non-terminal residue" evidence="4">
    <location>
        <position position="303"/>
    </location>
</feature>